<keyword evidence="2" id="KW-1185">Reference proteome</keyword>
<comment type="caution">
    <text evidence="1">The sequence shown here is derived from an EMBL/GenBank/DDBJ whole genome shotgun (WGS) entry which is preliminary data.</text>
</comment>
<dbReference type="AlphaFoldDB" id="A0AAD6N6R2"/>
<dbReference type="SUPFAM" id="SSF52047">
    <property type="entry name" value="RNI-like"/>
    <property type="match status" value="1"/>
</dbReference>
<organism evidence="1 2">
    <name type="scientific">Penicillium canescens</name>
    <dbReference type="NCBI Taxonomy" id="5083"/>
    <lineage>
        <taxon>Eukaryota</taxon>
        <taxon>Fungi</taxon>
        <taxon>Dikarya</taxon>
        <taxon>Ascomycota</taxon>
        <taxon>Pezizomycotina</taxon>
        <taxon>Eurotiomycetes</taxon>
        <taxon>Eurotiomycetidae</taxon>
        <taxon>Eurotiales</taxon>
        <taxon>Aspergillaceae</taxon>
        <taxon>Penicillium</taxon>
    </lineage>
</organism>
<reference evidence="1" key="2">
    <citation type="submission" date="2023-01" db="EMBL/GenBank/DDBJ databases">
        <authorList>
            <person name="Petersen C."/>
        </authorList>
    </citation>
    <scope>NUCLEOTIDE SEQUENCE</scope>
    <source>
        <strain evidence="1">IBT 15450</strain>
    </source>
</reference>
<reference evidence="1" key="1">
    <citation type="journal article" date="2023" name="IMA Fungus">
        <title>Comparative genomic study of the Penicillium genus elucidates a diverse pangenome and 15 lateral gene transfer events.</title>
        <authorList>
            <person name="Petersen C."/>
            <person name="Sorensen T."/>
            <person name="Nielsen M.R."/>
            <person name="Sondergaard T.E."/>
            <person name="Sorensen J.L."/>
            <person name="Fitzpatrick D.A."/>
            <person name="Frisvad J.C."/>
            <person name="Nielsen K.L."/>
        </authorList>
    </citation>
    <scope>NUCLEOTIDE SEQUENCE</scope>
    <source>
        <strain evidence="1">IBT 15450</strain>
    </source>
</reference>
<dbReference type="EMBL" id="JAQJZL010000010">
    <property type="protein sequence ID" value="KAJ6035348.1"/>
    <property type="molecule type" value="Genomic_DNA"/>
</dbReference>
<evidence type="ECO:0000313" key="2">
    <source>
        <dbReference type="Proteomes" id="UP001219568"/>
    </source>
</evidence>
<proteinExistence type="predicted"/>
<protein>
    <submittedName>
        <fullName evidence="1">Uncharacterized protein</fullName>
    </submittedName>
</protein>
<feature type="non-terminal residue" evidence="1">
    <location>
        <position position="1"/>
    </location>
</feature>
<evidence type="ECO:0000313" key="1">
    <source>
        <dbReference type="EMBL" id="KAJ6035348.1"/>
    </source>
</evidence>
<name>A0AAD6N6R2_PENCN</name>
<accession>A0AAD6N6R2</accession>
<dbReference type="Proteomes" id="UP001219568">
    <property type="component" value="Unassembled WGS sequence"/>
</dbReference>
<sequence length="144" mass="16528">RNTIKILVNIVRITNIEARKSVTLYQARFLPTGTLQTIVQHCPNVTELELNLNEWIRPDHLEYLQKRCAAFASLISSLPSSLWVLDFEGERDGPWKPCMSALNLIPSGIDSLSDNLREFSTHLRELKFKCTLSHLASYTLMPFR</sequence>
<gene>
    <name evidence="1" type="ORF">N7460_009523</name>
</gene>